<feature type="compositionally biased region" description="Polar residues" evidence="1">
    <location>
        <begin position="9"/>
        <end position="20"/>
    </location>
</feature>
<evidence type="ECO:0000313" key="3">
    <source>
        <dbReference type="Proteomes" id="UP001530400"/>
    </source>
</evidence>
<protein>
    <submittedName>
        <fullName evidence="2">Uncharacterized protein</fullName>
    </submittedName>
</protein>
<evidence type="ECO:0000313" key="2">
    <source>
        <dbReference type="EMBL" id="KAL3775691.1"/>
    </source>
</evidence>
<feature type="compositionally biased region" description="Acidic residues" evidence="1">
    <location>
        <begin position="24"/>
        <end position="43"/>
    </location>
</feature>
<dbReference type="PANTHER" id="PTHR33645">
    <property type="entry name" value="AMINOPEPTIDASE (DUF3754)"/>
    <property type="match status" value="1"/>
</dbReference>
<reference evidence="2 3" key="1">
    <citation type="submission" date="2024-10" db="EMBL/GenBank/DDBJ databases">
        <title>Updated reference genomes for cyclostephanoid diatoms.</title>
        <authorList>
            <person name="Roberts W.R."/>
            <person name="Alverson A.J."/>
        </authorList>
    </citation>
    <scope>NUCLEOTIDE SEQUENCE [LARGE SCALE GENOMIC DNA]</scope>
    <source>
        <strain evidence="2 3">AJA010-31</strain>
    </source>
</reference>
<dbReference type="InterPro" id="IPR022227">
    <property type="entry name" value="DUF3754"/>
</dbReference>
<feature type="region of interest" description="Disordered" evidence="1">
    <location>
        <begin position="1"/>
        <end position="46"/>
    </location>
</feature>
<dbReference type="Proteomes" id="UP001530400">
    <property type="component" value="Unassembled WGS sequence"/>
</dbReference>
<dbReference type="AlphaFoldDB" id="A0ABD3NKS6"/>
<organism evidence="2 3">
    <name type="scientific">Cyclotella atomus</name>
    <dbReference type="NCBI Taxonomy" id="382360"/>
    <lineage>
        <taxon>Eukaryota</taxon>
        <taxon>Sar</taxon>
        <taxon>Stramenopiles</taxon>
        <taxon>Ochrophyta</taxon>
        <taxon>Bacillariophyta</taxon>
        <taxon>Coscinodiscophyceae</taxon>
        <taxon>Thalassiosirophycidae</taxon>
        <taxon>Stephanodiscales</taxon>
        <taxon>Stephanodiscaceae</taxon>
        <taxon>Cyclotella</taxon>
    </lineage>
</organism>
<proteinExistence type="predicted"/>
<name>A0ABD3NKS6_9STRA</name>
<comment type="caution">
    <text evidence="2">The sequence shown here is derived from an EMBL/GenBank/DDBJ whole genome shotgun (WGS) entry which is preliminary data.</text>
</comment>
<sequence>MNHEMGSAATLSFDSSSINRDYNVEDEEYLDVDSNDDGDDDQPSEPICRVVATSDAKIPPMPVYSSLSMSSKTLVKQLELLYAAQSQKKLRGLTYLPSLDESQVEEETQDQKLISTVKQSLEDGGFKLMDQRDFDLCSALNAGYLLRLSLLPDLKDLDPKIGQQFYPDLFIEDDRTQKKLEKSSNGKLLFDGKVLVFRRGYSQEVTTGRLLLPKLDYLQASLVQRSSASLTRKLGVVEQRLEDFVAKIMSGIYDTVVRWWLRFLLQIQTTVLDILKSSGLLTNNLVTKIVDSNNFLNADFAQMLKQDNNGTIVQKYAPTTTAQDFRIRGNKIFRLSRYGVGEKYSTFNVIANSLDISDALSPFSLCELGTNDTTSIERDMYNGLDAGYLKCQYDEIYNTESTYKQPATVRLLERVSIQNTVNFFSENGRRDLVKNFFRKSTLKEPSFEEIVVIWRPRKRKALKKKLSKFTTLPNWLYGMSRIFDVEDKLPERVDNENELVDDDAPAKLEIRAFNDVPMANMMAVLPKTKLIFRPADALVFDLVSVVSFFALGASLKFDNPRLDLLAVVALSAFAVRTFFRYSNKYARYDLLVNKFLTKKLAHRSSGALNYIVSQADSQRALRSGLIRDWLSENNICMSAGDNDANNLLLDYDVLELGKAFANEKAATNEARIDVDILSAIDELNSLGLIEVVKEDKSLRFKVKDDESSLERVQQLWNDVLSK</sequence>
<dbReference type="EMBL" id="JALLPJ020001142">
    <property type="protein sequence ID" value="KAL3775691.1"/>
    <property type="molecule type" value="Genomic_DNA"/>
</dbReference>
<dbReference type="PANTHER" id="PTHR33645:SF2">
    <property type="entry name" value="FAMILY PROTEIN, PUTATIVE (DUF3754)-RELATED"/>
    <property type="match status" value="1"/>
</dbReference>
<accession>A0ABD3NKS6</accession>
<dbReference type="Pfam" id="PF12576">
    <property type="entry name" value="DUF3754"/>
    <property type="match status" value="1"/>
</dbReference>
<keyword evidence="3" id="KW-1185">Reference proteome</keyword>
<gene>
    <name evidence="2" type="ORF">ACHAWO_004505</name>
</gene>
<evidence type="ECO:0000256" key="1">
    <source>
        <dbReference type="SAM" id="MobiDB-lite"/>
    </source>
</evidence>